<evidence type="ECO:0000256" key="1">
    <source>
        <dbReference type="ARBA" id="ARBA00004141"/>
    </source>
</evidence>
<keyword evidence="3 7" id="KW-0808">Transferase</keyword>
<keyword evidence="5" id="KW-1133">Transmembrane helix</keyword>
<gene>
    <name evidence="7" type="primary">wecA</name>
    <name evidence="7" type="ORF">CB4_00649</name>
</gene>
<dbReference type="PANTHER" id="PTHR30576">
    <property type="entry name" value="COLANIC BIOSYNTHESIS UDP-GLUCOSE LIPID CARRIER TRANSFERASE"/>
    <property type="match status" value="1"/>
</dbReference>
<keyword evidence="8" id="KW-1185">Reference proteome</keyword>
<dbReference type="EC" id="2.7.8.40" evidence="7"/>
<name>A0A0U5ART0_9BACL</name>
<accession>A0A0U5ART0</accession>
<dbReference type="AlphaFoldDB" id="A0A0U5ART0"/>
<reference evidence="7 8" key="1">
    <citation type="submission" date="2015-12" db="EMBL/GenBank/DDBJ databases">
        <title>Genome sequence of Aneurinibacillus soli.</title>
        <authorList>
            <person name="Lee J.S."/>
            <person name="Lee K.C."/>
            <person name="Kim K.K."/>
            <person name="Lee B.W."/>
        </authorList>
    </citation>
    <scope>NUCLEOTIDE SEQUENCE [LARGE SCALE GENOMIC DNA]</scope>
    <source>
        <strain evidence="7 8">CB4</strain>
    </source>
</reference>
<comment type="similarity">
    <text evidence="2">Belongs to the bacterial sugar transferase family.</text>
</comment>
<evidence type="ECO:0000256" key="5">
    <source>
        <dbReference type="ARBA" id="ARBA00022989"/>
    </source>
</evidence>
<dbReference type="Proteomes" id="UP000217696">
    <property type="component" value="Chromosome"/>
</dbReference>
<dbReference type="EMBL" id="AP017312">
    <property type="protein sequence ID" value="BAU26522.1"/>
    <property type="molecule type" value="Genomic_DNA"/>
</dbReference>
<evidence type="ECO:0000313" key="7">
    <source>
        <dbReference type="EMBL" id="BAU26522.1"/>
    </source>
</evidence>
<dbReference type="GO" id="GO:0016780">
    <property type="term" value="F:phosphotransferase activity, for other substituted phosphate groups"/>
    <property type="evidence" value="ECO:0007669"/>
    <property type="project" value="TreeGrafter"/>
</dbReference>
<evidence type="ECO:0000256" key="6">
    <source>
        <dbReference type="ARBA" id="ARBA00023136"/>
    </source>
</evidence>
<protein>
    <submittedName>
        <fullName evidence="7">UDP-N-acetylgalactosamine-undecaprenyl-phosphate N-acetylgalactosaminephosphotransferase</fullName>
        <ecNumber evidence="7">2.7.8.40</ecNumber>
    </submittedName>
</protein>
<proteinExistence type="inferred from homology"/>
<dbReference type="Pfam" id="PF02397">
    <property type="entry name" value="Bac_transf"/>
    <property type="match status" value="1"/>
</dbReference>
<evidence type="ECO:0000256" key="3">
    <source>
        <dbReference type="ARBA" id="ARBA00022679"/>
    </source>
</evidence>
<keyword evidence="4" id="KW-0812">Transmembrane</keyword>
<evidence type="ECO:0000256" key="4">
    <source>
        <dbReference type="ARBA" id="ARBA00022692"/>
    </source>
</evidence>
<dbReference type="KEGG" id="asoc:CB4_00649"/>
<dbReference type="PANTHER" id="PTHR30576:SF0">
    <property type="entry name" value="UNDECAPRENYL-PHOSPHATE N-ACETYLGALACTOSAMINYL 1-PHOSPHATE TRANSFERASE-RELATED"/>
    <property type="match status" value="1"/>
</dbReference>
<evidence type="ECO:0000313" key="8">
    <source>
        <dbReference type="Proteomes" id="UP000217696"/>
    </source>
</evidence>
<dbReference type="RefSeq" id="WP_096463561.1">
    <property type="nucleotide sequence ID" value="NZ_AP017312.1"/>
</dbReference>
<dbReference type="OrthoDB" id="9808602at2"/>
<comment type="subcellular location">
    <subcellularLocation>
        <location evidence="1">Membrane</location>
        <topology evidence="1">Multi-pass membrane protein</topology>
    </subcellularLocation>
</comment>
<dbReference type="NCBIfam" id="TIGR03025">
    <property type="entry name" value="EPS_sugtrans"/>
    <property type="match status" value="1"/>
</dbReference>
<dbReference type="InterPro" id="IPR003362">
    <property type="entry name" value="Bact_transf"/>
</dbReference>
<sequence length="457" mass="52868">MGRNIFVKLSKVLFACFDLLVVNIGIILAFRVKFGGNIPLYNWRSYESVCIELSLVSLVVFYMFDLYSNWRRKSLYNLVYAIVLSIGTLSLITMILTFWYRGFSFPRSVIVLTFFIQVILFIGIRSFVWWAAKRKYGRRSVLIIDHTKEQAALFAQKFHQHIEGWFVIHDRLEAACWKERTDLIHDVDVVLLSPLLSREERAEILSYCARYGKEVLLVPELFELFILNAEPQQIDDMLVLSVQPPGLSVAQLFGKRVFDIIVSLTLLIILSPVILILFILVPATSRGPAIFKQERMGRHGKEYRIYKFRSMVQDAEKYTGPMLAVDKDPRITPVGHFIRATRLDEIPQLWNVLKGEMSLIGPRPERAVFIEQFSEALPDYAYRMSVKPGITGLAQIMARYNTTVEDKLRFDLMYVQNYSLALDIKVLLQTIRVVFQWEKARGMPQQEESEKQKTVGG</sequence>
<evidence type="ECO:0000256" key="2">
    <source>
        <dbReference type="ARBA" id="ARBA00006464"/>
    </source>
</evidence>
<keyword evidence="6" id="KW-0472">Membrane</keyword>
<organism evidence="7 8">
    <name type="scientific">Aneurinibacillus soli</name>
    <dbReference type="NCBI Taxonomy" id="1500254"/>
    <lineage>
        <taxon>Bacteria</taxon>
        <taxon>Bacillati</taxon>
        <taxon>Bacillota</taxon>
        <taxon>Bacilli</taxon>
        <taxon>Bacillales</taxon>
        <taxon>Paenibacillaceae</taxon>
        <taxon>Aneurinibacillus group</taxon>
        <taxon>Aneurinibacillus</taxon>
    </lineage>
</organism>
<dbReference type="InterPro" id="IPR017475">
    <property type="entry name" value="EPS_sugar_tfrase"/>
</dbReference>
<dbReference type="GO" id="GO:0016020">
    <property type="term" value="C:membrane"/>
    <property type="evidence" value="ECO:0007669"/>
    <property type="project" value="UniProtKB-SubCell"/>
</dbReference>